<protein>
    <recommendedName>
        <fullName evidence="1">Integrase catalytic domain-containing protein</fullName>
    </recommendedName>
</protein>
<accession>A0A5E6MC52</accession>
<dbReference type="Pfam" id="PF00665">
    <property type="entry name" value="rve"/>
    <property type="match status" value="1"/>
</dbReference>
<name>A0A5E6MC52_9BACT</name>
<dbReference type="InterPro" id="IPR001584">
    <property type="entry name" value="Integrase_cat-core"/>
</dbReference>
<dbReference type="Gene3D" id="3.30.420.10">
    <property type="entry name" value="Ribonuclease H-like superfamily/Ribonuclease H"/>
    <property type="match status" value="1"/>
</dbReference>
<feature type="domain" description="Integrase catalytic" evidence="1">
    <location>
        <begin position="1"/>
        <end position="72"/>
    </location>
</feature>
<dbReference type="EMBL" id="CABFVA020000066">
    <property type="protein sequence ID" value="VVM06500.1"/>
    <property type="molecule type" value="Genomic_DNA"/>
</dbReference>
<gene>
    <name evidence="2" type="ORF">MAMT_01241</name>
</gene>
<keyword evidence="3" id="KW-1185">Reference proteome</keyword>
<dbReference type="InterPro" id="IPR012337">
    <property type="entry name" value="RNaseH-like_sf"/>
</dbReference>
<reference evidence="2 3" key="1">
    <citation type="submission" date="2019-09" db="EMBL/GenBank/DDBJ databases">
        <authorList>
            <person name="Cremers G."/>
        </authorList>
    </citation>
    <scope>NUCLEOTIDE SEQUENCE [LARGE SCALE GENOMIC DNA]</scope>
    <source>
        <strain evidence="2">4A</strain>
    </source>
</reference>
<evidence type="ECO:0000313" key="2">
    <source>
        <dbReference type="EMBL" id="VVM06500.1"/>
    </source>
</evidence>
<dbReference type="GO" id="GO:0003676">
    <property type="term" value="F:nucleic acid binding"/>
    <property type="evidence" value="ECO:0007669"/>
    <property type="project" value="InterPro"/>
</dbReference>
<dbReference type="InterPro" id="IPR036397">
    <property type="entry name" value="RNaseH_sf"/>
</dbReference>
<dbReference type="Proteomes" id="UP000334923">
    <property type="component" value="Unassembled WGS sequence"/>
</dbReference>
<organism evidence="2 3">
    <name type="scientific">Methylacidimicrobium tartarophylax</name>
    <dbReference type="NCBI Taxonomy" id="1041768"/>
    <lineage>
        <taxon>Bacteria</taxon>
        <taxon>Pseudomonadati</taxon>
        <taxon>Verrucomicrobiota</taxon>
        <taxon>Methylacidimicrobium</taxon>
    </lineage>
</organism>
<dbReference type="AlphaFoldDB" id="A0A5E6MC52"/>
<dbReference type="PROSITE" id="PS50994">
    <property type="entry name" value="INTEGRASE"/>
    <property type="match status" value="1"/>
</dbReference>
<dbReference type="GO" id="GO:0015074">
    <property type="term" value="P:DNA integration"/>
    <property type="evidence" value="ECO:0007669"/>
    <property type="project" value="InterPro"/>
</dbReference>
<sequence length="72" mass="7981">MAIIDWCSWRVPGWRIRNSLDTSFCVDSLEDALALHGEPKISNSDQDSQFTSATFTAMLKRAGIAMSMDGRA</sequence>
<dbReference type="SUPFAM" id="SSF53098">
    <property type="entry name" value="Ribonuclease H-like"/>
    <property type="match status" value="1"/>
</dbReference>
<evidence type="ECO:0000259" key="1">
    <source>
        <dbReference type="PROSITE" id="PS50994"/>
    </source>
</evidence>
<proteinExistence type="predicted"/>
<evidence type="ECO:0000313" key="3">
    <source>
        <dbReference type="Proteomes" id="UP000334923"/>
    </source>
</evidence>